<accession>A0ABX8B387</accession>
<gene>
    <name evidence="7 10" type="primary">pyrF</name>
    <name evidence="10" type="ORF">J8C05_09355</name>
</gene>
<evidence type="ECO:0000256" key="8">
    <source>
        <dbReference type="RuleBase" id="RU000512"/>
    </source>
</evidence>
<dbReference type="InterPro" id="IPR013785">
    <property type="entry name" value="Aldolase_TIM"/>
</dbReference>
<dbReference type="PROSITE" id="PS00156">
    <property type="entry name" value="OMPDECASE"/>
    <property type="match status" value="1"/>
</dbReference>
<comment type="catalytic activity">
    <reaction evidence="6 7 8">
        <text>orotidine 5'-phosphate + H(+) = UMP + CO2</text>
        <dbReference type="Rhea" id="RHEA:11596"/>
        <dbReference type="ChEBI" id="CHEBI:15378"/>
        <dbReference type="ChEBI" id="CHEBI:16526"/>
        <dbReference type="ChEBI" id="CHEBI:57538"/>
        <dbReference type="ChEBI" id="CHEBI:57865"/>
        <dbReference type="EC" id="4.1.1.23"/>
    </reaction>
</comment>
<evidence type="ECO:0000256" key="1">
    <source>
        <dbReference type="ARBA" id="ARBA00002356"/>
    </source>
</evidence>
<feature type="active site" description="Proton donor" evidence="7">
    <location>
        <position position="67"/>
    </location>
</feature>
<sequence>MNHPSSPAGRLLVALDTADRAVAEQLMREVAPYVGGFKIGKTLFTAAGPPVVAAALATGARVFLDLKFHDIPHTVAGAVAAVMQLGVHLCTVHTLGGRAMLQAAVEPLAALPPGSRRPTILGVTLLTSADQATLDEIGLAGTPEEVVLRLARLAVDCGLGGVVCSPQEVAAVRRLVPKDFAIVTPGIRLPDAIPDDQRRVLTPRAALAAGATYLVVGRPITAATDPAAAAQRIVEDLAAL</sequence>
<evidence type="ECO:0000256" key="3">
    <source>
        <dbReference type="ARBA" id="ARBA00022793"/>
    </source>
</evidence>
<dbReference type="InterPro" id="IPR011060">
    <property type="entry name" value="RibuloseP-bd_barrel"/>
</dbReference>
<dbReference type="CDD" id="cd04725">
    <property type="entry name" value="OMP_decarboxylase_like"/>
    <property type="match status" value="1"/>
</dbReference>
<dbReference type="InterPro" id="IPR014732">
    <property type="entry name" value="OMPdecase"/>
</dbReference>
<keyword evidence="5 7" id="KW-0456">Lyase</keyword>
<dbReference type="GO" id="GO:0004590">
    <property type="term" value="F:orotidine-5'-phosphate decarboxylase activity"/>
    <property type="evidence" value="ECO:0007669"/>
    <property type="project" value="UniProtKB-EC"/>
</dbReference>
<name>A0ABX8B387_9BACT</name>
<dbReference type="SMART" id="SM00934">
    <property type="entry name" value="OMPdecase"/>
    <property type="match status" value="1"/>
</dbReference>
<feature type="binding site" evidence="7">
    <location>
        <position position="188"/>
    </location>
    <ligand>
        <name>substrate</name>
    </ligand>
</feature>
<evidence type="ECO:0000256" key="6">
    <source>
        <dbReference type="ARBA" id="ARBA00049157"/>
    </source>
</evidence>
<dbReference type="InterPro" id="IPR047596">
    <property type="entry name" value="OMPdecase_bac"/>
</dbReference>
<feature type="binding site" evidence="7">
    <location>
        <position position="38"/>
    </location>
    <ligand>
        <name>substrate</name>
    </ligand>
</feature>
<dbReference type="SUPFAM" id="SSF51366">
    <property type="entry name" value="Ribulose-phoshate binding barrel"/>
    <property type="match status" value="1"/>
</dbReference>
<dbReference type="Proteomes" id="UP000677668">
    <property type="component" value="Chromosome 1"/>
</dbReference>
<feature type="binding site" evidence="7">
    <location>
        <position position="218"/>
    </location>
    <ligand>
        <name>substrate</name>
    </ligand>
</feature>
<dbReference type="InterPro" id="IPR001754">
    <property type="entry name" value="OMPdeCOase_dom"/>
</dbReference>
<keyword evidence="4 7" id="KW-0665">Pyrimidine biosynthesis</keyword>
<dbReference type="NCBIfam" id="NF001273">
    <property type="entry name" value="PRK00230.1"/>
    <property type="match status" value="1"/>
</dbReference>
<dbReference type="Pfam" id="PF00215">
    <property type="entry name" value="OMPdecase"/>
    <property type="match status" value="1"/>
</dbReference>
<proteinExistence type="inferred from homology"/>
<dbReference type="NCBIfam" id="TIGR01740">
    <property type="entry name" value="pyrF"/>
    <property type="match status" value="1"/>
</dbReference>
<dbReference type="HAMAP" id="MF_01200_B">
    <property type="entry name" value="OMPdecase_type1_B"/>
    <property type="match status" value="1"/>
</dbReference>
<dbReference type="InterPro" id="IPR018089">
    <property type="entry name" value="OMPdecase_AS"/>
</dbReference>
<comment type="function">
    <text evidence="1 7">Catalyzes the decarboxylation of orotidine 5'-monophosphate (OMP) to uridine 5'-monophosphate (UMP).</text>
</comment>
<feature type="binding site" evidence="7">
    <location>
        <position position="197"/>
    </location>
    <ligand>
        <name>substrate</name>
    </ligand>
</feature>
<evidence type="ECO:0000256" key="2">
    <source>
        <dbReference type="ARBA" id="ARBA00004861"/>
    </source>
</evidence>
<protein>
    <recommendedName>
        <fullName evidence="7">Orotidine 5'-phosphate decarboxylase</fullName>
        <ecNumber evidence="7">4.1.1.23</ecNumber>
    </recommendedName>
    <alternativeName>
        <fullName evidence="7">OMP decarboxylase</fullName>
        <shortName evidence="7">OMPDCase</shortName>
        <shortName evidence="7">OMPdecase</shortName>
    </alternativeName>
</protein>
<dbReference type="RefSeq" id="WP_211421940.1">
    <property type="nucleotide sequence ID" value="NZ_CP072642.1"/>
</dbReference>
<evidence type="ECO:0000313" key="11">
    <source>
        <dbReference type="Proteomes" id="UP000677668"/>
    </source>
</evidence>
<evidence type="ECO:0000256" key="4">
    <source>
        <dbReference type="ARBA" id="ARBA00022975"/>
    </source>
</evidence>
<evidence type="ECO:0000259" key="9">
    <source>
        <dbReference type="SMART" id="SM00934"/>
    </source>
</evidence>
<comment type="pathway">
    <text evidence="2 7 8">Pyrimidine metabolism; UMP biosynthesis via de novo pathway; UMP from orotate: step 2/2.</text>
</comment>
<dbReference type="PANTHER" id="PTHR32119:SF2">
    <property type="entry name" value="OROTIDINE 5'-PHOSPHATE DECARBOXYLASE"/>
    <property type="match status" value="1"/>
</dbReference>
<evidence type="ECO:0000256" key="5">
    <source>
        <dbReference type="ARBA" id="ARBA00023239"/>
    </source>
</evidence>
<feature type="binding site" evidence="7">
    <location>
        <begin position="65"/>
        <end position="74"/>
    </location>
    <ligand>
        <name>substrate</name>
    </ligand>
</feature>
<evidence type="ECO:0000313" key="10">
    <source>
        <dbReference type="EMBL" id="QUV93571.1"/>
    </source>
</evidence>
<dbReference type="EMBL" id="CP072642">
    <property type="protein sequence ID" value="QUV93571.1"/>
    <property type="molecule type" value="Genomic_DNA"/>
</dbReference>
<feature type="binding site" evidence="7">
    <location>
        <position position="217"/>
    </location>
    <ligand>
        <name>substrate</name>
    </ligand>
</feature>
<comment type="similarity">
    <text evidence="7">Belongs to the OMP decarboxylase family. Type 1 subfamily.</text>
</comment>
<dbReference type="Gene3D" id="3.20.20.70">
    <property type="entry name" value="Aldolase class I"/>
    <property type="match status" value="1"/>
</dbReference>
<feature type="binding site" evidence="7">
    <location>
        <position position="16"/>
    </location>
    <ligand>
        <name>substrate</name>
    </ligand>
</feature>
<comment type="subunit">
    <text evidence="7">Homodimer.</text>
</comment>
<organism evidence="10 11">
    <name type="scientific">Chloracidobacterium sp. N</name>
    <dbReference type="NCBI Taxonomy" id="2821540"/>
    <lineage>
        <taxon>Bacteria</taxon>
        <taxon>Pseudomonadati</taxon>
        <taxon>Acidobacteriota</taxon>
        <taxon>Terriglobia</taxon>
        <taxon>Terriglobales</taxon>
        <taxon>Acidobacteriaceae</taxon>
        <taxon>Chloracidobacterium</taxon>
        <taxon>Chloracidobacterium aggregatum</taxon>
    </lineage>
</organism>
<evidence type="ECO:0000256" key="7">
    <source>
        <dbReference type="HAMAP-Rule" id="MF_01200"/>
    </source>
</evidence>
<keyword evidence="11" id="KW-1185">Reference proteome</keyword>
<reference evidence="10 11" key="1">
    <citation type="submission" date="2021-03" db="EMBL/GenBank/DDBJ databases">
        <title>Genomic and phenotypic characterization of Chloracidobacterium isolates provides evidence for multiple species.</title>
        <authorList>
            <person name="Saini M.K."/>
            <person name="Costas A.M.G."/>
            <person name="Tank M."/>
            <person name="Bryant D.A."/>
        </authorList>
    </citation>
    <scope>NUCLEOTIDE SEQUENCE [LARGE SCALE GENOMIC DNA]</scope>
    <source>
        <strain evidence="10 11">N</strain>
    </source>
</reference>
<feature type="domain" description="Orotidine 5'-phosphate decarboxylase" evidence="9">
    <location>
        <begin position="10"/>
        <end position="233"/>
    </location>
</feature>
<keyword evidence="3 7" id="KW-0210">Decarboxylase</keyword>
<dbReference type="PANTHER" id="PTHR32119">
    <property type="entry name" value="OROTIDINE 5'-PHOSPHATE DECARBOXYLASE"/>
    <property type="match status" value="1"/>
</dbReference>
<dbReference type="EC" id="4.1.1.23" evidence="7"/>
<feature type="binding site" evidence="7">
    <location>
        <position position="127"/>
    </location>
    <ligand>
        <name>substrate</name>
    </ligand>
</feature>